<sequence length="960" mass="109364">MMSATSQKGPYRATKLWNDVVHLFQVGMPTKKHRHLLKTYVDCFIASDAVEWLHALLKANENFGPNVTKQQTVQLLKKFLKNHVIEDVFGKWGDESFSDNSQLYRFPVMTSPRSFSRKPLSSLDGNVLKLGNCGNNFTAKLSQKVSAPSKKTSLAKTTIERIWQAAFLDSLKRALHLQDSSCILPSVEISLGNLIQNSTDVDLSCIGFNQSVGDMPCWLLSAMKCLSTWPDGDDSGLPCYEGFEKDVFQAILEYFQTHPAPLLTFQLFELFTTMLTRCELLDEMCRGHTHSFADKVSSAYLKQDLELKRIEKNLMQAQMRHENIARHHSTRAKYCKRQLSNEDGFVDVEDNDIADDPRQVYKLEERATRHAWENRFQSVRELDVLNEETSFSSAKKPDLNADSNACSLPELRPWANDQKFPISSNTDYINLAFQKDLDNQQVSKSISTNDVDIHRSVEDLLLNMSLSSRNELEMDLMTSVVDDGDQKCEEEPPICDRLSNSFHEILQESPIVEPKFTEQIKLSSGQTSSVVQSHNWHFNQKTVACNAVSDNTLKNTHRHSSTTTNCHQGGCKNAGYECDVEPVRDMHQRKHIYRARSLRPPVVATSYPSCGNVSRSKSCIVARVEVPPVSQTKNDVNCNRVKSRIIRLPYVSASTSNYRVGGPRAHYLSRSHSSLGNKRIFHESLSTKQQMNPPCHHKSVKSLNKFEPSFTAPSNEPQSPLTAALDVARRKLVIEDNAMECPHSCEGFQLCLLLIPAENRRRLHLLLHLMSKMATNPRLIAFDKNKSTRNLLIDKFATCIIRASNEDKIASQCLSERVTRFLLDHASVVMMPPEKLRKEVEKRKQQALNEKDKVISTCDEPEHLLKRQYTFCKQVSNEEYDNHCGVTLNNALTGLLHDIVKNENLSEKEKKKKLKQFQKLYPDIYREHFASNQMNVETRQSASKKPLLSNALKKLRNLRM</sequence>
<protein>
    <recommendedName>
        <fullName evidence="1">DEP domain-containing protein</fullName>
    </recommendedName>
</protein>
<dbReference type="SUPFAM" id="SSF46785">
    <property type="entry name" value="Winged helix' DNA-binding domain"/>
    <property type="match status" value="1"/>
</dbReference>
<feature type="domain" description="DEP" evidence="1">
    <location>
        <begin position="24"/>
        <end position="108"/>
    </location>
</feature>
<proteinExistence type="predicted"/>
<evidence type="ECO:0000259" key="1">
    <source>
        <dbReference type="PROSITE" id="PS50186"/>
    </source>
</evidence>
<dbReference type="PANTHER" id="PTHR16206">
    <property type="entry name" value="DEP DOMAIN-CONTAINING"/>
    <property type="match status" value="1"/>
</dbReference>
<dbReference type="InterPro" id="IPR036390">
    <property type="entry name" value="WH_DNA-bd_sf"/>
</dbReference>
<dbReference type="Gene3D" id="1.10.10.10">
    <property type="entry name" value="Winged helix-like DNA-binding domain superfamily/Winged helix DNA-binding domain"/>
    <property type="match status" value="1"/>
</dbReference>
<dbReference type="Pfam" id="PF00610">
    <property type="entry name" value="DEP"/>
    <property type="match status" value="1"/>
</dbReference>
<organism evidence="2 3">
    <name type="scientific">Clavelina lepadiformis</name>
    <name type="common">Light-bulb sea squirt</name>
    <name type="synonym">Ascidia lepadiformis</name>
    <dbReference type="NCBI Taxonomy" id="159417"/>
    <lineage>
        <taxon>Eukaryota</taxon>
        <taxon>Metazoa</taxon>
        <taxon>Chordata</taxon>
        <taxon>Tunicata</taxon>
        <taxon>Ascidiacea</taxon>
        <taxon>Aplousobranchia</taxon>
        <taxon>Clavelinidae</taxon>
        <taxon>Clavelina</taxon>
    </lineage>
</organism>
<dbReference type="InterPro" id="IPR036388">
    <property type="entry name" value="WH-like_DNA-bd_sf"/>
</dbReference>
<reference evidence="2 3" key="1">
    <citation type="submission" date="2024-02" db="EMBL/GenBank/DDBJ databases">
        <authorList>
            <person name="Daric V."/>
            <person name="Darras S."/>
        </authorList>
    </citation>
    <scope>NUCLEOTIDE SEQUENCE [LARGE SCALE GENOMIC DNA]</scope>
</reference>
<dbReference type="InterPro" id="IPR008936">
    <property type="entry name" value="Rho_GTPase_activation_prot"/>
</dbReference>
<keyword evidence="3" id="KW-1185">Reference proteome</keyword>
<dbReference type="Proteomes" id="UP001642483">
    <property type="component" value="Unassembled WGS sequence"/>
</dbReference>
<dbReference type="InterPro" id="IPR000591">
    <property type="entry name" value="DEP_dom"/>
</dbReference>
<accession>A0ABP0F6J3</accession>
<dbReference type="EMBL" id="CAWYQH010000002">
    <property type="protein sequence ID" value="CAK8673907.1"/>
    <property type="molecule type" value="Genomic_DNA"/>
</dbReference>
<gene>
    <name evidence="2" type="ORF">CVLEPA_LOCUS3644</name>
</gene>
<evidence type="ECO:0000313" key="3">
    <source>
        <dbReference type="Proteomes" id="UP001642483"/>
    </source>
</evidence>
<comment type="caution">
    <text evidence="2">The sequence shown here is derived from an EMBL/GenBank/DDBJ whole genome shotgun (WGS) entry which is preliminary data.</text>
</comment>
<dbReference type="SUPFAM" id="SSF48350">
    <property type="entry name" value="GTPase activation domain, GAP"/>
    <property type="match status" value="1"/>
</dbReference>
<dbReference type="Gene3D" id="1.10.555.10">
    <property type="entry name" value="Rho GTPase activation protein"/>
    <property type="match status" value="1"/>
</dbReference>
<dbReference type="PANTHER" id="PTHR16206:SF4">
    <property type="entry name" value="PROTEIN LET-99"/>
    <property type="match status" value="1"/>
</dbReference>
<name>A0ABP0F6J3_CLALP</name>
<dbReference type="SMART" id="SM00049">
    <property type="entry name" value="DEP"/>
    <property type="match status" value="1"/>
</dbReference>
<dbReference type="PROSITE" id="PS50186">
    <property type="entry name" value="DEP"/>
    <property type="match status" value="1"/>
</dbReference>
<evidence type="ECO:0000313" key="2">
    <source>
        <dbReference type="EMBL" id="CAK8673907.1"/>
    </source>
</evidence>